<reference evidence="6 8" key="2">
    <citation type="submission" date="2019-09" db="EMBL/GenBank/DDBJ databases">
        <title>Consistent, comparative and evidence-based genome assembly and annotation for Cryptosporidium parvum, C. hominis and C. tyzzeri.</title>
        <authorList>
            <person name="Baptista R.P."/>
            <person name="Li Y."/>
            <person name="Sateriale A."/>
            <person name="Ansell B."/>
            <person name="Jex A."/>
            <person name="Sanders M."/>
            <person name="Brooks K."/>
            <person name="Tracey A."/>
            <person name="Berriman M."/>
            <person name="Striepen B."/>
            <person name="Cotton J.A."/>
            <person name="Kissinger J.C."/>
        </authorList>
    </citation>
    <scope>NUCLEOTIDE SEQUENCE [LARGE SCALE GENOMIC DNA]</scope>
    <source>
        <strain evidence="6 8">IOWA-ATCC</strain>
    </source>
</reference>
<evidence type="ECO:0000313" key="8">
    <source>
        <dbReference type="Proteomes" id="UP000593906"/>
    </source>
</evidence>
<evidence type="ECO:0000313" key="7">
    <source>
        <dbReference type="Proteomes" id="UP000242991"/>
    </source>
</evidence>
<feature type="domain" description="RRM" evidence="4">
    <location>
        <begin position="117"/>
        <end position="195"/>
    </location>
</feature>
<sequence>MKLKNQNELIYSNSSKFDKDSREFIISDLDKKFFLNEIDQIHFNNNTIEFGTIERSLARDHATNYQENSFKKQCSNKHIASYSEIPSDINQCELTEIVPAGTAYLNSTSFTSKPLREVYVGNLPQGITVTELLEYINRSIIKNSVSHTNGNPVVSAWINSDGKYAFCECRSIEEANTLLRLNNLLSFKGNLLRIGKPKVSENIIGDQPSNNSTLINQITQSTSIISPYFNNIPLVLKKKETILITGINKKFVLEDIKEMLSIKNIEILELIDYRNKYKIAICEGDLNTDITDKVVNKLGTEIKILRMKNCNSKVIHAVNNHLKNLSCIVRESNKLLLKTEKFENIQSKNVISLLLPQKPCRCILLSNILTVEELLIPSTYSSIHEEIHEKCLKYGEIYKTTIPIPERALSNKDQFNDPYFGRAFIFFYNVESAIKAKLDLFKMRFLGRNMKISYYCEHEFLHGNLFSCEPNRFDPIDDQELLKIINPIQVDC</sequence>
<evidence type="ECO:0000313" key="5">
    <source>
        <dbReference type="EMBL" id="CAD98711.1"/>
    </source>
</evidence>
<dbReference type="Proteomes" id="UP000593906">
    <property type="component" value="Chromosome 6"/>
</dbReference>
<evidence type="ECO:0000259" key="4">
    <source>
        <dbReference type="SMART" id="SM00360"/>
    </source>
</evidence>
<evidence type="ECO:0000313" key="6">
    <source>
        <dbReference type="EMBL" id="QOY41048.1"/>
    </source>
</evidence>
<dbReference type="Gene3D" id="3.30.70.330">
    <property type="match status" value="2"/>
</dbReference>
<dbReference type="VEuPathDB" id="CryptoDB:CPATCC_0013180"/>
<dbReference type="InterPro" id="IPR012677">
    <property type="entry name" value="Nucleotide-bd_a/b_plait_sf"/>
</dbReference>
<dbReference type="CDD" id="cd12232">
    <property type="entry name" value="RRM3_U2AF65"/>
    <property type="match status" value="1"/>
</dbReference>
<reference evidence="5 7" key="1">
    <citation type="journal article" date="2003" name="Genome Res.">
        <title>Integrated mapping, chromosomal sequencing and sequence analysis of Cryptosporidium parvum.</title>
        <authorList>
            <person name="Bankier A.T."/>
            <person name="Spriggs H.F."/>
            <person name="Fartmann B."/>
            <person name="Konfortov B.A."/>
            <person name="Madera M."/>
            <person name="Vogel C."/>
            <person name="Teichmann S.A."/>
            <person name="Ivens A."/>
            <person name="Dear P.H."/>
        </authorList>
    </citation>
    <scope>NUCLEOTIDE SEQUENCE [LARGE SCALE GENOMIC DNA]</scope>
    <source>
        <strain evidence="5">Iowa</strain>
    </source>
</reference>
<dbReference type="PANTHER" id="PTHR23139">
    <property type="entry name" value="RNA-BINDING PROTEIN"/>
    <property type="match status" value="1"/>
</dbReference>
<dbReference type="InterPro" id="IPR000504">
    <property type="entry name" value="RRM_dom"/>
</dbReference>
<feature type="domain" description="RRM" evidence="4">
    <location>
        <begin position="362"/>
        <end position="453"/>
    </location>
</feature>
<dbReference type="EMBL" id="BX538350">
    <property type="protein sequence ID" value="CAD98711.1"/>
    <property type="molecule type" value="Genomic_DNA"/>
</dbReference>
<keyword evidence="3" id="KW-0508">mRNA splicing</keyword>
<organism evidence="5 7">
    <name type="scientific">Cryptosporidium parvum</name>
    <dbReference type="NCBI Taxonomy" id="5807"/>
    <lineage>
        <taxon>Eukaryota</taxon>
        <taxon>Sar</taxon>
        <taxon>Alveolata</taxon>
        <taxon>Apicomplexa</taxon>
        <taxon>Conoidasida</taxon>
        <taxon>Coccidia</taxon>
        <taxon>Eucoccidiorida</taxon>
        <taxon>Eimeriorina</taxon>
        <taxon>Cryptosporidiidae</taxon>
        <taxon>Cryptosporidium</taxon>
    </lineage>
</organism>
<proteinExistence type="predicted"/>
<keyword evidence="2" id="KW-0694">RNA-binding</keyword>
<dbReference type="SUPFAM" id="SSF54928">
    <property type="entry name" value="RNA-binding domain, RBD"/>
    <property type="match status" value="2"/>
</dbReference>
<evidence type="ECO:0000256" key="3">
    <source>
        <dbReference type="ARBA" id="ARBA00023187"/>
    </source>
</evidence>
<protein>
    <submittedName>
        <fullName evidence="5">Splicing factor, possible</fullName>
    </submittedName>
</protein>
<gene>
    <name evidence="5" type="ORF">1MB.148</name>
    <name evidence="6" type="ORF">CPATCC_002690</name>
</gene>
<accession>A0A7G2HK94</accession>
<name>A0A7G2HK94_CRYPV</name>
<dbReference type="EMBL" id="CP044417">
    <property type="protein sequence ID" value="QOY41048.1"/>
    <property type="molecule type" value="Genomic_DNA"/>
</dbReference>
<evidence type="ECO:0000256" key="1">
    <source>
        <dbReference type="ARBA" id="ARBA00022664"/>
    </source>
</evidence>
<dbReference type="InterPro" id="IPR035979">
    <property type="entry name" value="RBD_domain_sf"/>
</dbReference>
<dbReference type="AlphaFoldDB" id="A0A7G2HK94"/>
<evidence type="ECO:0000256" key="2">
    <source>
        <dbReference type="ARBA" id="ARBA00022884"/>
    </source>
</evidence>
<dbReference type="GO" id="GO:0008380">
    <property type="term" value="P:RNA splicing"/>
    <property type="evidence" value="ECO:0007669"/>
    <property type="project" value="UniProtKB-KW"/>
</dbReference>
<dbReference type="SMART" id="SM00360">
    <property type="entry name" value="RRM"/>
    <property type="match status" value="2"/>
</dbReference>
<dbReference type="GO" id="GO:0003723">
    <property type="term" value="F:RNA binding"/>
    <property type="evidence" value="ECO:0007669"/>
    <property type="project" value="UniProtKB-KW"/>
</dbReference>
<dbReference type="GO" id="GO:0006397">
    <property type="term" value="P:mRNA processing"/>
    <property type="evidence" value="ECO:0007669"/>
    <property type="project" value="UniProtKB-KW"/>
</dbReference>
<keyword evidence="1" id="KW-0507">mRNA processing</keyword>
<dbReference type="Proteomes" id="UP000242991">
    <property type="component" value="Chromosome 6"/>
</dbReference>
<dbReference type="OMA" id="DVRCECE"/>